<feature type="compositionally biased region" description="Basic and acidic residues" evidence="1">
    <location>
        <begin position="379"/>
        <end position="388"/>
    </location>
</feature>
<organism evidence="3 4">
    <name type="scientific">Puccinia striiformis</name>
    <dbReference type="NCBI Taxonomy" id="27350"/>
    <lineage>
        <taxon>Eukaryota</taxon>
        <taxon>Fungi</taxon>
        <taxon>Dikarya</taxon>
        <taxon>Basidiomycota</taxon>
        <taxon>Pucciniomycotina</taxon>
        <taxon>Pucciniomycetes</taxon>
        <taxon>Pucciniales</taxon>
        <taxon>Pucciniaceae</taxon>
        <taxon>Puccinia</taxon>
    </lineage>
</organism>
<name>A0A2S4VP29_9BASI</name>
<keyword evidence="4" id="KW-1185">Reference proteome</keyword>
<evidence type="ECO:0000313" key="4">
    <source>
        <dbReference type="Proteomes" id="UP000239156"/>
    </source>
</evidence>
<feature type="transmembrane region" description="Helical" evidence="2">
    <location>
        <begin position="548"/>
        <end position="566"/>
    </location>
</feature>
<dbReference type="EMBL" id="PKSL01000040">
    <property type="protein sequence ID" value="POW11188.1"/>
    <property type="molecule type" value="Genomic_DNA"/>
</dbReference>
<feature type="region of interest" description="Disordered" evidence="1">
    <location>
        <begin position="365"/>
        <end position="388"/>
    </location>
</feature>
<evidence type="ECO:0000256" key="1">
    <source>
        <dbReference type="SAM" id="MobiDB-lite"/>
    </source>
</evidence>
<comment type="caution">
    <text evidence="3">The sequence shown here is derived from an EMBL/GenBank/DDBJ whole genome shotgun (WGS) entry which is preliminary data.</text>
</comment>
<feature type="transmembrane region" description="Helical" evidence="2">
    <location>
        <begin position="337"/>
        <end position="355"/>
    </location>
</feature>
<keyword evidence="2" id="KW-1133">Transmembrane helix</keyword>
<feature type="transmembrane region" description="Helical" evidence="2">
    <location>
        <begin position="419"/>
        <end position="445"/>
    </location>
</feature>
<keyword evidence="2" id="KW-0812">Transmembrane</keyword>
<evidence type="ECO:0000313" key="3">
    <source>
        <dbReference type="EMBL" id="POW11188.1"/>
    </source>
</evidence>
<feature type="transmembrane region" description="Helical" evidence="2">
    <location>
        <begin position="586"/>
        <end position="604"/>
    </location>
</feature>
<feature type="transmembrane region" description="Helical" evidence="2">
    <location>
        <begin position="1238"/>
        <end position="1257"/>
    </location>
</feature>
<feature type="compositionally biased region" description="Polar residues" evidence="1">
    <location>
        <begin position="1210"/>
        <end position="1228"/>
    </location>
</feature>
<dbReference type="VEuPathDB" id="FungiDB:PSTT_05428"/>
<dbReference type="Proteomes" id="UP000239156">
    <property type="component" value="Unassembled WGS sequence"/>
</dbReference>
<reference evidence="3" key="1">
    <citation type="submission" date="2017-12" db="EMBL/GenBank/DDBJ databases">
        <title>Gene loss provides genomic basis for host adaptation in cereal stripe rust fungi.</title>
        <authorList>
            <person name="Xia C."/>
        </authorList>
    </citation>
    <scope>NUCLEOTIDE SEQUENCE [LARGE SCALE GENOMIC DNA]</scope>
    <source>
        <strain evidence="3">93-210</strain>
    </source>
</reference>
<keyword evidence="2" id="KW-0472">Membrane</keyword>
<sequence>MLSLRRTIGPNGMVQMDRQASKVSLERRPLRGKFRAQSSMKSLCQLLHLAGLATGSTDVVDGAVPDAEWKTTKPLFYRSPAAASERMCPSSLSEPESDWIPANKVFSPGAAPLLLPALEKLIQRNPKIRFSDYSPQDLSPQERGWFGLEWWRKLQSQRGSIIEDNHDSAFDEKEAALLKATPTDEALSRTNGIMLPMHLLDSKILKPLSSSGSSDNPALSFLNLIPNFGSSSSENPPAQPGRSLSLSNTFLILAHLENFRDFLQFIGLIGGFYGSTLDSGHTNISKLPIFQRVFMQISPNDQPYRSFRNYSLLLFQWLPGLFSFDLTIFLGYSSPFILIYPGLVCLMLCEFYRLTGGWNALGKRRSTQEKGQRNHHIPKKECEGHELPESQAADSAATSSSFKHYFGWKKIEHFRNTNFYSIAITLILLSLYVPITRISIEALVWGNSFGRSTITTTTIKKHGLELRGLVLFQSIFLLLAFSSNPRTGFYVSEKFSYFCHSYKQGDRRDPVREMTNRFLIKLIVILLATIPVKDNCVFIKKISRSRYLIDLMRCLFLVLIHVFVGVDLPLVWKPHRFKSLNRINDLNIKFCLFLSVVGLGSVFIHFHERLFGSIVLIWTTILYLLNIHYITIQFKSTQRLFSNFSQKLQIDENLFSLILIFPRRSSDGSGTKAYYITFGMPDYRVPEGKTLLWREEVPGAPYLVNYDGTHGERLVENFRLLEAFGAKKYRQASQHALRKNPSDEKDHSIERIIRTTSPDPIVSGSHMTRPTWKAAGDLRAFVAQNQNPQVMMRRKVRLVLRALEGKELFAPISLPWEAVHVAEGRRPRWFQRARPDVTFRSGVLKIQRNCHNKWQGYNLNSGFQVSIEYKDGHSLKSDGSAISQIPYSRLPKSLGLRDDFKLTPTLAKLFEDNHSIISTTMEKVEQALESHRSYYSRHATWKQNTMSFSFLEVFFQNQHSVPGDSLISKLESHLRFNEVDQQLRRLPQICRGSLRVMEERMERINESKLNQWWFVVFDDIFSNKPEDFSPHYRGSVCYRPMVRSELERFLIERNVFQPDLKSQFSDPARINQQPNHSIFTSGFLNLIYFHLDLFLFKEEDESPQDERKARNFQPQDNCLPRSELYQGVYETGQPHHHGHHFLERLKRRLKNGFSEAEDLEASERRIRPNQRREQLIKLGPRQNFSKVDWLPTQTYKIASNESNDSHARQDTTTAGKQTPANKYTNSNSDRSTYLHCSVPILAIVTPVVTIVILATILRTIRISTRKF</sequence>
<evidence type="ECO:0000256" key="2">
    <source>
        <dbReference type="SAM" id="Phobius"/>
    </source>
</evidence>
<feature type="region of interest" description="Disordered" evidence="1">
    <location>
        <begin position="1199"/>
        <end position="1228"/>
    </location>
</feature>
<protein>
    <submittedName>
        <fullName evidence="3">Uncharacterized protein</fullName>
    </submittedName>
</protein>
<proteinExistence type="predicted"/>
<feature type="transmembrane region" description="Helical" evidence="2">
    <location>
        <begin position="518"/>
        <end position="536"/>
    </location>
</feature>
<dbReference type="VEuPathDB" id="FungiDB:PSHT_12756"/>
<gene>
    <name evidence="3" type="ORF">PSTT_05428</name>
</gene>
<feature type="transmembrane region" description="Helical" evidence="2">
    <location>
        <begin position="611"/>
        <end position="630"/>
    </location>
</feature>
<accession>A0A2S4VP29</accession>
<dbReference type="AlphaFoldDB" id="A0A2S4VP29"/>